<sequence>MEILLVSTSNSTAVVMRTSKYSESNAPALEDLILQARNPVKENNTITKRSDAVMHGKSQDEVLSKVRVATKGETKYGMKIPEVMPNDDIKQSVVYKVYVIRGRSKGLMKQGGMVINAGSKQKKATIKKKNLNITLDNNITNDDKATRLEILFNTKEERKRCKEFMAKERNSTLMIEKDVDYKKLATSILNSFPKKKKLDWINDDSIVEHNWFSEFMDANKDPKEDKIQECSTIMFAKKIKEFLKIDKLTKADLKGAGFELLKSRLHNIIKLEDAALGIHHLNESRKWFYKGSRGVKSRHDVYSKSNILSVKRVEVKWKFGYGFLPKIEVKRVDGKEHEFREAVYPELSLNDIEDMYLLKVQWKMHHLDGNLVKAP</sequence>
<name>A0A6L2KB93_TANCI</name>
<organism evidence="1">
    <name type="scientific">Tanacetum cinerariifolium</name>
    <name type="common">Dalmatian daisy</name>
    <name type="synonym">Chrysanthemum cinerariifolium</name>
    <dbReference type="NCBI Taxonomy" id="118510"/>
    <lineage>
        <taxon>Eukaryota</taxon>
        <taxon>Viridiplantae</taxon>
        <taxon>Streptophyta</taxon>
        <taxon>Embryophyta</taxon>
        <taxon>Tracheophyta</taxon>
        <taxon>Spermatophyta</taxon>
        <taxon>Magnoliopsida</taxon>
        <taxon>eudicotyledons</taxon>
        <taxon>Gunneridae</taxon>
        <taxon>Pentapetalae</taxon>
        <taxon>asterids</taxon>
        <taxon>campanulids</taxon>
        <taxon>Asterales</taxon>
        <taxon>Asteraceae</taxon>
        <taxon>Asteroideae</taxon>
        <taxon>Anthemideae</taxon>
        <taxon>Anthemidinae</taxon>
        <taxon>Tanacetum</taxon>
    </lineage>
</organism>
<reference evidence="1" key="1">
    <citation type="journal article" date="2019" name="Sci. Rep.">
        <title>Draft genome of Tanacetum cinerariifolium, the natural source of mosquito coil.</title>
        <authorList>
            <person name="Yamashiro T."/>
            <person name="Shiraishi A."/>
            <person name="Satake H."/>
            <person name="Nakayama K."/>
        </authorList>
    </citation>
    <scope>NUCLEOTIDE SEQUENCE</scope>
</reference>
<gene>
    <name evidence="1" type="ORF">Tci_017948</name>
</gene>
<comment type="caution">
    <text evidence="1">The sequence shown here is derived from an EMBL/GenBank/DDBJ whole genome shotgun (WGS) entry which is preliminary data.</text>
</comment>
<dbReference type="EMBL" id="BKCJ010002060">
    <property type="protein sequence ID" value="GEU45970.1"/>
    <property type="molecule type" value="Genomic_DNA"/>
</dbReference>
<protein>
    <submittedName>
        <fullName evidence="1">Uncharacterized protein</fullName>
    </submittedName>
</protein>
<proteinExistence type="predicted"/>
<evidence type="ECO:0000313" key="1">
    <source>
        <dbReference type="EMBL" id="GEU45970.1"/>
    </source>
</evidence>
<accession>A0A6L2KB93</accession>
<dbReference type="AlphaFoldDB" id="A0A6L2KB93"/>